<sequence length="123" mass="13761">MNRRKFLAAIGFFSLGGCSSSSEQELLIDSDFFVINSCDTVVQGSVRIKDENGGTIDQEGFLVDSGETSIFTARLQDTEEIIITVDLDHPEETTYDQTEIPAHSEEYEIDIHSDGIDVEWTDY</sequence>
<dbReference type="PROSITE" id="PS51257">
    <property type="entry name" value="PROKAR_LIPOPROTEIN"/>
    <property type="match status" value="1"/>
</dbReference>
<dbReference type="AlphaFoldDB" id="G0LN74"/>
<organism evidence="1 2">
    <name type="scientific">Haloquadratum walsbyi (strain DSM 16854 / JCM 12705 / C23)</name>
    <dbReference type="NCBI Taxonomy" id="768065"/>
    <lineage>
        <taxon>Archaea</taxon>
        <taxon>Methanobacteriati</taxon>
        <taxon>Methanobacteriota</taxon>
        <taxon>Stenosarchaea group</taxon>
        <taxon>Halobacteria</taxon>
        <taxon>Halobacteriales</taxon>
        <taxon>Haloferacaceae</taxon>
        <taxon>Haloquadratum</taxon>
    </lineage>
</organism>
<dbReference type="Proteomes" id="UP000007954">
    <property type="component" value="Plasmid PL100"/>
</dbReference>
<name>G0LN74_HALWC</name>
<proteinExistence type="predicted"/>
<accession>G0LN74</accession>
<dbReference type="RefSeq" id="WP_014554877.1">
    <property type="nucleotide sequence ID" value="NC_017457.1"/>
</dbReference>
<keyword evidence="1" id="KW-0614">Plasmid</keyword>
<dbReference type="GeneID" id="12445594"/>
<evidence type="ECO:0000313" key="2">
    <source>
        <dbReference type="Proteomes" id="UP000007954"/>
    </source>
</evidence>
<evidence type="ECO:0000313" key="1">
    <source>
        <dbReference type="EMBL" id="CCC41880.1"/>
    </source>
</evidence>
<dbReference type="HOGENOM" id="CLU_165232_0_0_2"/>
<reference evidence="1 2" key="1">
    <citation type="journal article" date="2011" name="PLoS ONE">
        <title>Haloquadratum walsbyi: limited diversity in a global pond.</title>
        <authorList>
            <person name="Dyall-Smith M."/>
            <person name="Pfeiffer F."/>
            <person name="Klee K."/>
            <person name="Palm P."/>
            <person name="Gross K."/>
            <person name="Schuster S.C."/>
            <person name="Rampp M."/>
            <person name="Oesterhelt D."/>
        </authorList>
    </citation>
    <scope>NUCLEOTIDE SEQUENCE [LARGE SCALE GENOMIC DNA]</scope>
    <source>
        <strain evidence="2">DSM 16854 / JCM 12705 / C23</strain>
        <plasmid evidence="2">Plasmid PL100</plasmid>
    </source>
</reference>
<dbReference type="EMBL" id="FR746100">
    <property type="protein sequence ID" value="CCC41880.1"/>
    <property type="molecule type" value="Genomic_DNA"/>
</dbReference>
<protein>
    <submittedName>
        <fullName evidence="1">Uncharacterized protein</fullName>
    </submittedName>
</protein>
<dbReference type="KEGG" id="hwc:Hqrw_5004"/>
<geneLocation type="plasmid" evidence="1 2">
    <name>PL100</name>
</geneLocation>
<gene>
    <name evidence="1" type="ordered locus">Hqrw_5004</name>
</gene>